<keyword evidence="4 7" id="KW-0479">Metal-binding</keyword>
<evidence type="ECO:0000256" key="8">
    <source>
        <dbReference type="PROSITE-ProRule" id="PRU10132"/>
    </source>
</evidence>
<keyword evidence="9" id="KW-0472">Membrane</keyword>
<feature type="binding site" evidence="6">
    <location>
        <position position="74"/>
    </location>
    <ligand>
        <name>ATP</name>
        <dbReference type="ChEBI" id="CHEBI:30616"/>
    </ligand>
</feature>
<dbReference type="Gene3D" id="1.10.10.520">
    <property type="entry name" value="Ubiquitin activating enzymes (Uba3). Chain: B, domain 2"/>
    <property type="match status" value="1"/>
</dbReference>
<accession>A0A098VLK5</accession>
<feature type="transmembrane region" description="Helical" evidence="9">
    <location>
        <begin position="96"/>
        <end position="118"/>
    </location>
</feature>
<dbReference type="InterPro" id="IPR045886">
    <property type="entry name" value="ThiF/MoeB/HesA"/>
</dbReference>
<evidence type="ECO:0000256" key="7">
    <source>
        <dbReference type="PIRSR" id="PIRSR039133-3"/>
    </source>
</evidence>
<evidence type="ECO:0000256" key="4">
    <source>
        <dbReference type="PIRNR" id="PIRNR039133"/>
    </source>
</evidence>
<dbReference type="InterPro" id="IPR023318">
    <property type="entry name" value="Ub_act_enz_dom_a_sf"/>
</dbReference>
<feature type="transmembrane region" description="Helical" evidence="9">
    <location>
        <begin position="21"/>
        <end position="43"/>
    </location>
</feature>
<dbReference type="HOGENOM" id="CLU_013325_7_3_1"/>
<evidence type="ECO:0000256" key="2">
    <source>
        <dbReference type="ARBA" id="ARBA00022786"/>
    </source>
</evidence>
<dbReference type="GO" id="GO:0031510">
    <property type="term" value="C:SUMO activating enzyme complex"/>
    <property type="evidence" value="ECO:0007669"/>
    <property type="project" value="UniProtKB-UniRule"/>
</dbReference>
<feature type="binding site" evidence="7">
    <location>
        <position position="164"/>
    </location>
    <ligand>
        <name>Zn(2+)</name>
        <dbReference type="ChEBI" id="CHEBI:29105"/>
    </ligand>
</feature>
<gene>
    <name evidence="11" type="ORF">DI09_98p90</name>
</gene>
<dbReference type="Pfam" id="PF00899">
    <property type="entry name" value="ThiF"/>
    <property type="match status" value="1"/>
</dbReference>
<dbReference type="OrthoDB" id="10255449at2759"/>
<dbReference type="PROSITE" id="PS00865">
    <property type="entry name" value="UBIQUITIN_ACTIVAT_2"/>
    <property type="match status" value="1"/>
</dbReference>
<dbReference type="GO" id="GO:0046872">
    <property type="term" value="F:metal ion binding"/>
    <property type="evidence" value="ECO:0007669"/>
    <property type="project" value="UniProtKB-KW"/>
</dbReference>
<dbReference type="InterPro" id="IPR035985">
    <property type="entry name" value="Ubiquitin-activating_enz"/>
</dbReference>
<comment type="caution">
    <text evidence="11">The sequence shown here is derived from an EMBL/GenBank/DDBJ whole genome shotgun (WGS) entry which is preliminary data.</text>
</comment>
<feature type="binding site" evidence="6">
    <location>
        <position position="50"/>
    </location>
    <ligand>
        <name>ATP</name>
        <dbReference type="ChEBI" id="CHEBI:30616"/>
    </ligand>
</feature>
<dbReference type="Proteomes" id="UP000029725">
    <property type="component" value="Unassembled WGS sequence"/>
</dbReference>
<dbReference type="EMBL" id="JMKJ01000610">
    <property type="protein sequence ID" value="KGG49977.1"/>
    <property type="molecule type" value="Genomic_DNA"/>
</dbReference>
<dbReference type="PROSITE" id="PS51257">
    <property type="entry name" value="PROKAR_LIPOPROTEIN"/>
    <property type="match status" value="1"/>
</dbReference>
<dbReference type="GO" id="GO:0016925">
    <property type="term" value="P:protein sumoylation"/>
    <property type="evidence" value="ECO:0007669"/>
    <property type="project" value="UniProtKB-UniRule"/>
</dbReference>
<dbReference type="InterPro" id="IPR030661">
    <property type="entry name" value="Uba2"/>
</dbReference>
<dbReference type="Gene3D" id="3.40.50.720">
    <property type="entry name" value="NAD(P)-binding Rossmann-like Domain"/>
    <property type="match status" value="1"/>
</dbReference>
<sequence>MHWERLDSFVAEFRSNQNMKILLLGAGGIGCELLKVFSSLPLLESIDLVDMDTIEVTNLHRQFLFRKEHIGQPKATVAAMIMESFSPSLRGLIKPWVANVFSLPLTLFSSMTIVINALDNIEARSRISLMCLLAGKMLIDVGTAGIEGQVTTLCGDRKIQPIECFNCVPKSIPSSDAPIPVCTIRQTPTTFTHCVIWAKEILFNSLFCTIYMPPESKHVDQDGSEGESGHLPRNGELMAEAKNSGAKKDDSSSGDDLESYLARYVHSPSSLKDLLLRIFHTDIVALVAMESLWSNRLPPSPLALQSFERSNFPFSAISEYAEEIPIDDLLGIMCFYIEKLISIRPLAFDKDDHDSIALIHAAACIRAHVFGISMQSRFSVRAITGRIVPAVISTNAVAAGLATLQLIHMMNSGYISGGSERSTALLPTVYYAPWRKGPGSLFLCERIQPPNPECEVCGIGLFILNVGSAISTKLATVISLIEEHLYPEETFTILDDFQSLTEKTLDELSMVLDFLSIGLKAGALLFLIPEEEKLSKARIYLNCVIDQPDDVFQPYIATVLALSSSNKRRRCWEEDEKAVDSEDDGFEII</sequence>
<dbReference type="PANTHER" id="PTHR10953">
    <property type="entry name" value="UBIQUITIN-ACTIVATING ENZYME E1"/>
    <property type="match status" value="1"/>
</dbReference>
<dbReference type="GO" id="GO:0005737">
    <property type="term" value="C:cytoplasm"/>
    <property type="evidence" value="ECO:0007669"/>
    <property type="project" value="TreeGrafter"/>
</dbReference>
<dbReference type="GO" id="GO:0005524">
    <property type="term" value="F:ATP binding"/>
    <property type="evidence" value="ECO:0007669"/>
    <property type="project" value="UniProtKB-UniRule"/>
</dbReference>
<feature type="binding site" evidence="6">
    <location>
        <begin position="25"/>
        <end position="30"/>
    </location>
    <ligand>
        <name>ATP</name>
        <dbReference type="ChEBI" id="CHEBI:30616"/>
    </ligand>
</feature>
<dbReference type="InterPro" id="IPR033127">
    <property type="entry name" value="UBQ-activ_enz_E1_Cys_AS"/>
</dbReference>
<evidence type="ECO:0000256" key="5">
    <source>
        <dbReference type="PIRSR" id="PIRSR039133-1"/>
    </source>
</evidence>
<evidence type="ECO:0000259" key="10">
    <source>
        <dbReference type="Pfam" id="PF00899"/>
    </source>
</evidence>
<feature type="binding site" evidence="7">
    <location>
        <position position="167"/>
    </location>
    <ligand>
        <name>Zn(2+)</name>
        <dbReference type="ChEBI" id="CHEBI:29105"/>
    </ligand>
</feature>
<reference evidence="11 12" key="1">
    <citation type="submission" date="2014-04" db="EMBL/GenBank/DDBJ databases">
        <title>A new species of microsporidia sheds light on the evolution of extreme parasitism.</title>
        <authorList>
            <person name="Haag K.L."/>
            <person name="James T.Y."/>
            <person name="Larsson R."/>
            <person name="Schaer T.M."/>
            <person name="Refardt D."/>
            <person name="Pombert J.-F."/>
            <person name="Ebert D."/>
        </authorList>
    </citation>
    <scope>NUCLEOTIDE SEQUENCE [LARGE SCALE GENOMIC DNA]</scope>
    <source>
        <strain evidence="11 12">UGP3</strain>
        <tissue evidence="11">Spores</tissue>
    </source>
</reference>
<keyword evidence="12" id="KW-1185">Reference proteome</keyword>
<protein>
    <recommendedName>
        <fullName evidence="4">Ubiquitin-activating enzyme E1-like</fullName>
    </recommendedName>
</protein>
<feature type="active site" description="Glycyl thioester intermediate" evidence="5 8">
    <location>
        <position position="182"/>
    </location>
</feature>
<evidence type="ECO:0000313" key="11">
    <source>
        <dbReference type="EMBL" id="KGG49977.1"/>
    </source>
</evidence>
<keyword evidence="9" id="KW-0812">Transmembrane</keyword>
<evidence type="ECO:0000313" key="12">
    <source>
        <dbReference type="Proteomes" id="UP000029725"/>
    </source>
</evidence>
<evidence type="ECO:0000256" key="6">
    <source>
        <dbReference type="PIRSR" id="PIRSR039133-2"/>
    </source>
</evidence>
<feature type="binding site" evidence="7">
    <location>
        <position position="457"/>
    </location>
    <ligand>
        <name>Zn(2+)</name>
        <dbReference type="ChEBI" id="CHEBI:29105"/>
    </ligand>
</feature>
<evidence type="ECO:0000256" key="9">
    <source>
        <dbReference type="SAM" id="Phobius"/>
    </source>
</evidence>
<dbReference type="GO" id="GO:0019948">
    <property type="term" value="F:SUMO activating enzyme activity"/>
    <property type="evidence" value="ECO:0007669"/>
    <property type="project" value="UniProtKB-UniRule"/>
</dbReference>
<dbReference type="GeneID" id="25261145"/>
<comment type="pathway">
    <text evidence="4">Protein modification; protein sumoylation.</text>
</comment>
<keyword evidence="9" id="KW-1133">Transmembrane helix</keyword>
<keyword evidence="3 4" id="KW-0067">ATP-binding</keyword>
<feature type="transmembrane region" description="Helical" evidence="9">
    <location>
        <begin position="387"/>
        <end position="407"/>
    </location>
</feature>
<dbReference type="AlphaFoldDB" id="A0A098VLK5"/>
<dbReference type="InterPro" id="IPR000594">
    <property type="entry name" value="ThiF_NAD_FAD-bd"/>
</dbReference>
<dbReference type="PANTHER" id="PTHR10953:SF102">
    <property type="entry name" value="ADENYLYLTRANSFERASE AND SULFURTRANSFERASE MOCS3"/>
    <property type="match status" value="1"/>
</dbReference>
<evidence type="ECO:0000256" key="3">
    <source>
        <dbReference type="ARBA" id="ARBA00022840"/>
    </source>
</evidence>
<dbReference type="RefSeq" id="XP_013236413.1">
    <property type="nucleotide sequence ID" value="XM_013380959.1"/>
</dbReference>
<comment type="similarity">
    <text evidence="4">Belongs to the ubiquitin-activating E1 family.</text>
</comment>
<feature type="binding site" evidence="6">
    <location>
        <begin position="119"/>
        <end position="124"/>
    </location>
    <ligand>
        <name>ATP</name>
        <dbReference type="ChEBI" id="CHEBI:30616"/>
    </ligand>
</feature>
<feature type="domain" description="THIF-type NAD/FAD binding fold" evidence="10">
    <location>
        <begin position="17"/>
        <end position="412"/>
    </location>
</feature>
<evidence type="ECO:0000256" key="1">
    <source>
        <dbReference type="ARBA" id="ARBA00022741"/>
    </source>
</evidence>
<comment type="subunit">
    <text evidence="4">Heterodimer.</text>
</comment>
<organism evidence="11 12">
    <name type="scientific">Mitosporidium daphniae</name>
    <dbReference type="NCBI Taxonomy" id="1485682"/>
    <lineage>
        <taxon>Eukaryota</taxon>
        <taxon>Fungi</taxon>
        <taxon>Fungi incertae sedis</taxon>
        <taxon>Microsporidia</taxon>
        <taxon>Mitosporidium</taxon>
    </lineage>
</organism>
<keyword evidence="4 7" id="KW-0862">Zinc</keyword>
<proteinExistence type="inferred from homology"/>
<dbReference type="SUPFAM" id="SSF69572">
    <property type="entry name" value="Activating enzymes of the ubiquitin-like proteins"/>
    <property type="match status" value="1"/>
</dbReference>
<keyword evidence="1 4" id="KW-0547">Nucleotide-binding</keyword>
<feature type="binding site" evidence="7">
    <location>
        <position position="454"/>
    </location>
    <ligand>
        <name>Zn(2+)</name>
        <dbReference type="ChEBI" id="CHEBI:29105"/>
    </ligand>
</feature>
<dbReference type="PIRSF" id="PIRSF039133">
    <property type="entry name" value="SUMO_E1B"/>
    <property type="match status" value="1"/>
</dbReference>
<name>A0A098VLK5_9MICR</name>
<dbReference type="UniPathway" id="UPA00886"/>
<dbReference type="GO" id="GO:0016779">
    <property type="term" value="F:nucleotidyltransferase activity"/>
    <property type="evidence" value="ECO:0007669"/>
    <property type="project" value="TreeGrafter"/>
</dbReference>
<feature type="binding site" evidence="6">
    <location>
        <begin position="58"/>
        <end position="61"/>
    </location>
    <ligand>
        <name>ATP</name>
        <dbReference type="ChEBI" id="CHEBI:30616"/>
    </ligand>
</feature>
<keyword evidence="2 4" id="KW-0833">Ubl conjugation pathway</keyword>
<dbReference type="VEuPathDB" id="MicrosporidiaDB:DI09_98p90"/>
<dbReference type="GO" id="GO:0004792">
    <property type="term" value="F:thiosulfate-cyanide sulfurtransferase activity"/>
    <property type="evidence" value="ECO:0007669"/>
    <property type="project" value="TreeGrafter"/>
</dbReference>